<proteinExistence type="inferred from homology"/>
<evidence type="ECO:0000256" key="1">
    <source>
        <dbReference type="RuleBase" id="RU000383"/>
    </source>
</evidence>
<dbReference type="SMART" id="SM00385">
    <property type="entry name" value="CYCLIN"/>
    <property type="match status" value="1"/>
</dbReference>
<dbReference type="WBParaSite" id="Pan_g9224.t1">
    <property type="protein sequence ID" value="Pan_g9224.t1"/>
    <property type="gene ID" value="Pan_g9224"/>
</dbReference>
<name>A0A7E4WD40_PANRE</name>
<dbReference type="InterPro" id="IPR006671">
    <property type="entry name" value="Cyclin_N"/>
</dbReference>
<dbReference type="InterPro" id="IPR013763">
    <property type="entry name" value="Cyclin-like_dom"/>
</dbReference>
<dbReference type="SUPFAM" id="SSF47954">
    <property type="entry name" value="Cyclin-like"/>
    <property type="match status" value="1"/>
</dbReference>
<reference evidence="4" key="2">
    <citation type="submission" date="2020-10" db="UniProtKB">
        <authorList>
            <consortium name="WormBaseParasite"/>
        </authorList>
    </citation>
    <scope>IDENTIFICATION</scope>
</reference>
<feature type="domain" description="Cyclin-like" evidence="2">
    <location>
        <begin position="48"/>
        <end position="134"/>
    </location>
</feature>
<evidence type="ECO:0000313" key="4">
    <source>
        <dbReference type="WBParaSite" id="Pan_g9224.t1"/>
    </source>
</evidence>
<dbReference type="Proteomes" id="UP000492821">
    <property type="component" value="Unassembled WGS sequence"/>
</dbReference>
<evidence type="ECO:0000313" key="3">
    <source>
        <dbReference type="Proteomes" id="UP000492821"/>
    </source>
</evidence>
<keyword evidence="1" id="KW-0195">Cyclin</keyword>
<protein>
    <submittedName>
        <fullName evidence="4">CYCLIN domain-containing protein</fullName>
    </submittedName>
</protein>
<dbReference type="PANTHER" id="PTHR10177">
    <property type="entry name" value="CYCLINS"/>
    <property type="match status" value="1"/>
</dbReference>
<dbReference type="Pfam" id="PF00134">
    <property type="entry name" value="Cyclin_N"/>
    <property type="match status" value="1"/>
</dbReference>
<keyword evidence="3" id="KW-1185">Reference proteome</keyword>
<accession>A0A7E4WD40</accession>
<organism evidence="3 4">
    <name type="scientific">Panagrellus redivivus</name>
    <name type="common">Microworm</name>
    <dbReference type="NCBI Taxonomy" id="6233"/>
    <lineage>
        <taxon>Eukaryota</taxon>
        <taxon>Metazoa</taxon>
        <taxon>Ecdysozoa</taxon>
        <taxon>Nematoda</taxon>
        <taxon>Chromadorea</taxon>
        <taxon>Rhabditida</taxon>
        <taxon>Tylenchina</taxon>
        <taxon>Panagrolaimomorpha</taxon>
        <taxon>Panagrolaimoidea</taxon>
        <taxon>Panagrolaimidae</taxon>
        <taxon>Panagrellus</taxon>
    </lineage>
</organism>
<evidence type="ECO:0000259" key="2">
    <source>
        <dbReference type="SMART" id="SM00385"/>
    </source>
</evidence>
<dbReference type="InterPro" id="IPR039361">
    <property type="entry name" value="Cyclin"/>
</dbReference>
<reference evidence="3" key="1">
    <citation type="journal article" date="2013" name="Genetics">
        <title>The draft genome and transcriptome of Panagrellus redivivus are shaped by the harsh demands of a free-living lifestyle.</title>
        <authorList>
            <person name="Srinivasan J."/>
            <person name="Dillman A.R."/>
            <person name="Macchietto M.G."/>
            <person name="Heikkinen L."/>
            <person name="Lakso M."/>
            <person name="Fracchia K.M."/>
            <person name="Antoshechkin I."/>
            <person name="Mortazavi A."/>
            <person name="Wong G."/>
            <person name="Sternberg P.W."/>
        </authorList>
    </citation>
    <scope>NUCLEOTIDE SEQUENCE [LARGE SCALE GENOMIC DNA]</scope>
    <source>
        <strain evidence="3">MT8872</strain>
    </source>
</reference>
<comment type="similarity">
    <text evidence="1">Belongs to the cyclin family.</text>
</comment>
<dbReference type="Gene3D" id="1.10.472.10">
    <property type="entry name" value="Cyclin-like"/>
    <property type="match status" value="2"/>
</dbReference>
<sequence length="243" mass="28187">MKRNALCTEFSLVSNLLLNEPKPSESDPLYLPKGENLVLEEDRNDEVRWICEIGRRSGLGIDTVGASIAIFDRVLTRCSVRQKYANCVAVTSMYLAIKLYEESLESISLDDVLIDFEVDYSVSEILRMERIILSQLDWLLLFPTVERFVFAMLSHLKDMAHVTDDLRNRIEEVWCNWRMMSHYRPSILALSFIAVLAVDDEERLLSLNLYEQLMKMYNIDSNELRHCASLLEDLFFGTSDKEN</sequence>
<dbReference type="InterPro" id="IPR036915">
    <property type="entry name" value="Cyclin-like_sf"/>
</dbReference>
<dbReference type="AlphaFoldDB" id="A0A7E4WD40"/>